<keyword evidence="2" id="KW-1185">Reference proteome</keyword>
<evidence type="ECO:0000313" key="1">
    <source>
        <dbReference type="EMBL" id="KAJ0390750.1"/>
    </source>
</evidence>
<accession>A0AAD5Q0W5</accession>
<reference evidence="1" key="1">
    <citation type="submission" date="2021-12" db="EMBL/GenBank/DDBJ databases">
        <title>Prjna785345.</title>
        <authorList>
            <person name="Rujirawat T."/>
            <person name="Krajaejun T."/>
        </authorList>
    </citation>
    <scope>NUCLEOTIDE SEQUENCE</scope>
    <source>
        <strain evidence="1">Pi057C3</strain>
    </source>
</reference>
<comment type="caution">
    <text evidence="1">The sequence shown here is derived from an EMBL/GenBank/DDBJ whole genome shotgun (WGS) entry which is preliminary data.</text>
</comment>
<dbReference type="EMBL" id="JAKCXM010001675">
    <property type="protein sequence ID" value="KAJ0390750.1"/>
    <property type="molecule type" value="Genomic_DNA"/>
</dbReference>
<dbReference type="AlphaFoldDB" id="A0AAD5Q0W5"/>
<name>A0AAD5Q0W5_PYTIN</name>
<evidence type="ECO:0000313" key="2">
    <source>
        <dbReference type="Proteomes" id="UP001209570"/>
    </source>
</evidence>
<organism evidence="1 2">
    <name type="scientific">Pythium insidiosum</name>
    <name type="common">Pythiosis disease agent</name>
    <dbReference type="NCBI Taxonomy" id="114742"/>
    <lineage>
        <taxon>Eukaryota</taxon>
        <taxon>Sar</taxon>
        <taxon>Stramenopiles</taxon>
        <taxon>Oomycota</taxon>
        <taxon>Peronosporomycetes</taxon>
        <taxon>Pythiales</taxon>
        <taxon>Pythiaceae</taxon>
        <taxon>Pythium</taxon>
    </lineage>
</organism>
<protein>
    <submittedName>
        <fullName evidence="1">Uncharacterized protein</fullName>
    </submittedName>
</protein>
<gene>
    <name evidence="1" type="ORF">P43SY_012009</name>
</gene>
<dbReference type="Proteomes" id="UP001209570">
    <property type="component" value="Unassembled WGS sequence"/>
</dbReference>
<sequence length="245" mass="27224">MPSLGEYDTPHTEGDIDDRDNEVLQFLLGKTTSIPSDDTSSVASTSSSLSASLGECPFDDSAALPGSLLRHAYAVAEWPLPDPSTLYTPWDVSNVKAQIVYPEDGMDVYSPLQITGQLIDFPTESIRRYGVETFEYRFLLDGRMIYHEVDFWSRAEAFSQDIDTLKRVFQHRLDVSALAYHQPTDHELRLEVTFTVPGSDAETKQLSDSVRFRVVQPTSGRSLVITAPEQDATFLNPIPGGFATP</sequence>
<proteinExistence type="predicted"/>